<dbReference type="AlphaFoldDB" id="A0A2S6IBQ2"/>
<sequence length="455" mass="51294">MLNISLNSVTRHVDRSRLSSLQFVENRHAGRVLLRLLTIFSILFVIAMFLPWTQNVRSTGQVTTLQPNQRPQGIQTVIGGQIRQWYVREGDYVEAGDTLLWLSETKDAYFDTSLLDRTQSQIRAREMSLQSYESKIDALANQMQAMRESGRLRTEQSVNNLQRARLTVASDSMDLIAARLNAEVAEEQFERFQELYDQGLKSLTELENRRVTYQRAQAQLNSAENKLLASRNEVINARVELNAIQAKLQDDLAKASSERFTAMSGQFDAEAGLTSLQSQYSNYERRTDLYYVRAPQAGYVTQIMSAGIGETLSTGEEILTIVPADYQLAVELYVEPLDLPLMNIGQEVNIQFDGWPAIVFSGWPNTSYGTYRGEIVAIDRASTTTGMYRLMIAPDPDERDWPEALRVGSGASALILLKNVPIWYEIWRQINGFPPDLYAPPGATPPAPPKIKVPK</sequence>
<reference evidence="3 4" key="1">
    <citation type="submission" date="2018-02" db="EMBL/GenBank/DDBJ databases">
        <title>Genomic Encyclopedia of Archaeal and Bacterial Type Strains, Phase II (KMG-II): from individual species to whole genera.</title>
        <authorList>
            <person name="Goeker M."/>
        </authorList>
    </citation>
    <scope>NUCLEOTIDE SEQUENCE [LARGE SCALE GENOMIC DNA]</scope>
    <source>
        <strain evidence="3 4">DSM 29526</strain>
    </source>
</reference>
<evidence type="ECO:0000313" key="3">
    <source>
        <dbReference type="EMBL" id="PPK88930.1"/>
    </source>
</evidence>
<dbReference type="RefSeq" id="WP_104419457.1">
    <property type="nucleotide sequence ID" value="NZ_PTJC01000005.1"/>
</dbReference>
<evidence type="ECO:0000256" key="2">
    <source>
        <dbReference type="SAM" id="Phobius"/>
    </source>
</evidence>
<dbReference type="Gene3D" id="1.20.1600.10">
    <property type="entry name" value="Outer membrane efflux proteins (OEP)"/>
    <property type="match status" value="1"/>
</dbReference>
<dbReference type="PANTHER" id="PTHR30386:SF18">
    <property type="entry name" value="INNER MEMBRANE PROTEIN YIAV-RELATED"/>
    <property type="match status" value="1"/>
</dbReference>
<organism evidence="3 4">
    <name type="scientific">Neolewinella xylanilytica</name>
    <dbReference type="NCBI Taxonomy" id="1514080"/>
    <lineage>
        <taxon>Bacteria</taxon>
        <taxon>Pseudomonadati</taxon>
        <taxon>Bacteroidota</taxon>
        <taxon>Saprospiria</taxon>
        <taxon>Saprospirales</taxon>
        <taxon>Lewinellaceae</taxon>
        <taxon>Neolewinella</taxon>
    </lineage>
</organism>
<dbReference type="InterPro" id="IPR011053">
    <property type="entry name" value="Single_hybrid_motif"/>
</dbReference>
<evidence type="ECO:0000313" key="4">
    <source>
        <dbReference type="Proteomes" id="UP000237662"/>
    </source>
</evidence>
<dbReference type="PANTHER" id="PTHR30386">
    <property type="entry name" value="MEMBRANE FUSION SUBUNIT OF EMRAB-TOLC MULTIDRUG EFFLUX PUMP"/>
    <property type="match status" value="1"/>
</dbReference>
<protein>
    <submittedName>
        <fullName evidence="3">Multidrug resistance efflux pump</fullName>
    </submittedName>
</protein>
<comment type="caution">
    <text evidence="3">The sequence shown here is derived from an EMBL/GenBank/DDBJ whole genome shotgun (WGS) entry which is preliminary data.</text>
</comment>
<name>A0A2S6IBQ2_9BACT</name>
<feature type="transmembrane region" description="Helical" evidence="2">
    <location>
        <begin position="32"/>
        <end position="52"/>
    </location>
</feature>
<dbReference type="OrthoDB" id="9760528at2"/>
<keyword evidence="2" id="KW-0472">Membrane</keyword>
<accession>A0A2S6IBQ2</accession>
<gene>
    <name evidence="3" type="ORF">CLV84_1904</name>
</gene>
<dbReference type="InterPro" id="IPR050739">
    <property type="entry name" value="MFP"/>
</dbReference>
<dbReference type="Gene3D" id="2.40.50.100">
    <property type="match status" value="1"/>
</dbReference>
<keyword evidence="2" id="KW-0812">Transmembrane</keyword>
<keyword evidence="1" id="KW-0175">Coiled coil</keyword>
<feature type="coiled-coil region" evidence="1">
    <location>
        <begin position="175"/>
        <end position="240"/>
    </location>
</feature>
<dbReference type="SUPFAM" id="SSF51230">
    <property type="entry name" value="Single hybrid motif"/>
    <property type="match status" value="1"/>
</dbReference>
<proteinExistence type="predicted"/>
<dbReference type="EMBL" id="PTJC01000005">
    <property type="protein sequence ID" value="PPK88930.1"/>
    <property type="molecule type" value="Genomic_DNA"/>
</dbReference>
<evidence type="ECO:0000256" key="1">
    <source>
        <dbReference type="SAM" id="Coils"/>
    </source>
</evidence>
<keyword evidence="2" id="KW-1133">Transmembrane helix</keyword>
<keyword evidence="4" id="KW-1185">Reference proteome</keyword>
<dbReference type="PRINTS" id="PR01490">
    <property type="entry name" value="RTXTOXIND"/>
</dbReference>
<dbReference type="Proteomes" id="UP000237662">
    <property type="component" value="Unassembled WGS sequence"/>
</dbReference>